<dbReference type="PANTHER" id="PTHR33755:SF7">
    <property type="entry name" value="TOXIN MODULE OF TOXIN-ANTITOXIN SYSTEM RELE_STBE FAMILY"/>
    <property type="match status" value="1"/>
</dbReference>
<dbReference type="Pfam" id="PF05016">
    <property type="entry name" value="ParE_toxin"/>
    <property type="match status" value="1"/>
</dbReference>
<dbReference type="EMBL" id="CP001629">
    <property type="protein sequence ID" value="ACU90653.1"/>
    <property type="molecule type" value="Genomic_DNA"/>
</dbReference>
<dbReference type="PANTHER" id="PTHR33755">
    <property type="entry name" value="TOXIN PARE1-RELATED"/>
    <property type="match status" value="1"/>
</dbReference>
<evidence type="ECO:0000313" key="4">
    <source>
        <dbReference type="Proteomes" id="UP000002216"/>
    </source>
</evidence>
<dbReference type="InterPro" id="IPR051803">
    <property type="entry name" value="TA_system_RelE-like_toxin"/>
</dbReference>
<evidence type="ECO:0000256" key="2">
    <source>
        <dbReference type="ARBA" id="ARBA00022649"/>
    </source>
</evidence>
<dbReference type="HOGENOM" id="CLU_147162_13_1_7"/>
<accession>C7LSA5</accession>
<dbReference type="Gene3D" id="3.30.2310.20">
    <property type="entry name" value="RelE-like"/>
    <property type="match status" value="1"/>
</dbReference>
<name>C7LSA5_DESBD</name>
<reference evidence="3 4" key="1">
    <citation type="journal article" date="2009" name="Stand. Genomic Sci.">
        <title>Complete genome sequence of Desulfomicrobium baculatum type strain (X).</title>
        <authorList>
            <person name="Copeland A."/>
            <person name="Spring S."/>
            <person name="Goker M."/>
            <person name="Schneider S."/>
            <person name="Lapidus A."/>
            <person name="Del Rio T.G."/>
            <person name="Tice H."/>
            <person name="Cheng J.F."/>
            <person name="Chen F."/>
            <person name="Nolan M."/>
            <person name="Bruce D."/>
            <person name="Goodwin L."/>
            <person name="Pitluck S."/>
            <person name="Ivanova N."/>
            <person name="Mavrommatis K."/>
            <person name="Ovchinnikova G."/>
            <person name="Pati A."/>
            <person name="Chen A."/>
            <person name="Palaniappan K."/>
            <person name="Land M."/>
            <person name="Hauser L."/>
            <person name="Chang Y.J."/>
            <person name="Jeffries C.C."/>
            <person name="Meincke L."/>
            <person name="Sims D."/>
            <person name="Brettin T."/>
            <person name="Detter J.C."/>
            <person name="Han C."/>
            <person name="Chain P."/>
            <person name="Bristow J."/>
            <person name="Eisen J.A."/>
            <person name="Markowitz V."/>
            <person name="Hugenholtz P."/>
            <person name="Kyrpides N.C."/>
            <person name="Klenk H.P."/>
            <person name="Lucas S."/>
        </authorList>
    </citation>
    <scope>NUCLEOTIDE SEQUENCE [LARGE SCALE GENOMIC DNA]</scope>
    <source>
        <strain evidence="4">DSM 4028 / VKM B-1378 / X</strain>
    </source>
</reference>
<dbReference type="STRING" id="525897.Dbac_2576"/>
<dbReference type="eggNOG" id="COG3668">
    <property type="taxonomic scope" value="Bacteria"/>
</dbReference>
<evidence type="ECO:0000313" key="3">
    <source>
        <dbReference type="EMBL" id="ACU90653.1"/>
    </source>
</evidence>
<protein>
    <submittedName>
        <fullName evidence="3">Plasmid stabilization system</fullName>
    </submittedName>
</protein>
<dbReference type="OrthoDB" id="121597at2"/>
<gene>
    <name evidence="3" type="ordered locus">Dbac_2576</name>
</gene>
<evidence type="ECO:0000256" key="1">
    <source>
        <dbReference type="ARBA" id="ARBA00006226"/>
    </source>
</evidence>
<dbReference type="InterPro" id="IPR035093">
    <property type="entry name" value="RelE/ParE_toxin_dom_sf"/>
</dbReference>
<proteinExistence type="inferred from homology"/>
<dbReference type="Proteomes" id="UP000002216">
    <property type="component" value="Chromosome"/>
</dbReference>
<keyword evidence="4" id="KW-1185">Reference proteome</keyword>
<organism evidence="3 4">
    <name type="scientific">Desulfomicrobium baculatum (strain DSM 4028 / VKM B-1378 / X)</name>
    <name type="common">Desulfovibrio baculatus</name>
    <dbReference type="NCBI Taxonomy" id="525897"/>
    <lineage>
        <taxon>Bacteria</taxon>
        <taxon>Pseudomonadati</taxon>
        <taxon>Thermodesulfobacteriota</taxon>
        <taxon>Desulfovibrionia</taxon>
        <taxon>Desulfovibrionales</taxon>
        <taxon>Desulfomicrobiaceae</taxon>
        <taxon>Desulfomicrobium</taxon>
    </lineage>
</organism>
<dbReference type="AlphaFoldDB" id="C7LSA5"/>
<dbReference type="RefSeq" id="WP_015774742.1">
    <property type="nucleotide sequence ID" value="NC_013173.1"/>
</dbReference>
<comment type="similarity">
    <text evidence="1">Belongs to the RelE toxin family.</text>
</comment>
<dbReference type="KEGG" id="dba:Dbac_2576"/>
<keyword evidence="2" id="KW-1277">Toxin-antitoxin system</keyword>
<sequence length="96" mass="10629">MPRLIWTAGAVDGLGKIHRFLAEKDAQAAAKALDAIRKGANILRYFPQAGRPTEDLEPEHRELLIPFGASGYAVFYETIDDCVCILTVKHQKEAGY</sequence>
<dbReference type="InterPro" id="IPR007712">
    <property type="entry name" value="RelE/ParE_toxin"/>
</dbReference>